<evidence type="ECO:0000313" key="1">
    <source>
        <dbReference type="EMBL" id="TVU19397.1"/>
    </source>
</evidence>
<dbReference type="AlphaFoldDB" id="A0A5J9U7W0"/>
<name>A0A5J9U7W0_9POAL</name>
<dbReference type="Proteomes" id="UP000324897">
    <property type="component" value="Chromosome 7"/>
</dbReference>
<gene>
    <name evidence="1" type="ORF">EJB05_35543</name>
</gene>
<evidence type="ECO:0000313" key="2">
    <source>
        <dbReference type="Proteomes" id="UP000324897"/>
    </source>
</evidence>
<dbReference type="Gramene" id="TVU19397">
    <property type="protein sequence ID" value="TVU19397"/>
    <property type="gene ID" value="EJB05_35543"/>
</dbReference>
<sequence>MNVRKQLGRTVWVATACATMCSAIISGVEDNQIDLCLRCKRIWERKLLFSSTGQESMAGCVQDIITTLIVSL</sequence>
<organism evidence="1 2">
    <name type="scientific">Eragrostis curvula</name>
    <name type="common">weeping love grass</name>
    <dbReference type="NCBI Taxonomy" id="38414"/>
    <lineage>
        <taxon>Eukaryota</taxon>
        <taxon>Viridiplantae</taxon>
        <taxon>Streptophyta</taxon>
        <taxon>Embryophyta</taxon>
        <taxon>Tracheophyta</taxon>
        <taxon>Spermatophyta</taxon>
        <taxon>Magnoliopsida</taxon>
        <taxon>Liliopsida</taxon>
        <taxon>Poales</taxon>
        <taxon>Poaceae</taxon>
        <taxon>PACMAD clade</taxon>
        <taxon>Chloridoideae</taxon>
        <taxon>Eragrostideae</taxon>
        <taxon>Eragrostidinae</taxon>
        <taxon>Eragrostis</taxon>
    </lineage>
</organism>
<proteinExistence type="predicted"/>
<protein>
    <submittedName>
        <fullName evidence="1">Uncharacterized protein</fullName>
    </submittedName>
</protein>
<dbReference type="EMBL" id="RWGY01000029">
    <property type="protein sequence ID" value="TVU19397.1"/>
    <property type="molecule type" value="Genomic_DNA"/>
</dbReference>
<feature type="non-terminal residue" evidence="1">
    <location>
        <position position="1"/>
    </location>
</feature>
<accession>A0A5J9U7W0</accession>
<keyword evidence="2" id="KW-1185">Reference proteome</keyword>
<reference evidence="1 2" key="1">
    <citation type="journal article" date="2019" name="Sci. Rep.">
        <title>A high-quality genome of Eragrostis curvula grass provides insights into Poaceae evolution and supports new strategies to enhance forage quality.</title>
        <authorList>
            <person name="Carballo J."/>
            <person name="Santos B.A.C.M."/>
            <person name="Zappacosta D."/>
            <person name="Garbus I."/>
            <person name="Selva J.P."/>
            <person name="Gallo C.A."/>
            <person name="Diaz A."/>
            <person name="Albertini E."/>
            <person name="Caccamo M."/>
            <person name="Echenique V."/>
        </authorList>
    </citation>
    <scope>NUCLEOTIDE SEQUENCE [LARGE SCALE GENOMIC DNA]</scope>
    <source>
        <strain evidence="2">cv. Victoria</strain>
        <tissue evidence="1">Leaf</tissue>
    </source>
</reference>
<comment type="caution">
    <text evidence="1">The sequence shown here is derived from an EMBL/GenBank/DDBJ whole genome shotgun (WGS) entry which is preliminary data.</text>
</comment>